<name>A0A1H6X804_9FIRM</name>
<proteinExistence type="predicted"/>
<dbReference type="EMBL" id="FNYK01000084">
    <property type="protein sequence ID" value="SEJ25279.1"/>
    <property type="molecule type" value="Genomic_DNA"/>
</dbReference>
<dbReference type="Proteomes" id="UP000183028">
    <property type="component" value="Unassembled WGS sequence"/>
</dbReference>
<evidence type="ECO:0000313" key="2">
    <source>
        <dbReference type="Proteomes" id="UP000183028"/>
    </source>
</evidence>
<organism evidence="1 2">
    <name type="scientific">Sharpea azabuensis</name>
    <dbReference type="NCBI Taxonomy" id="322505"/>
    <lineage>
        <taxon>Bacteria</taxon>
        <taxon>Bacillati</taxon>
        <taxon>Bacillota</taxon>
        <taxon>Erysipelotrichia</taxon>
        <taxon>Erysipelotrichales</taxon>
        <taxon>Coprobacillaceae</taxon>
        <taxon>Sharpea</taxon>
    </lineage>
</organism>
<keyword evidence="2" id="KW-1185">Reference proteome</keyword>
<gene>
    <name evidence="1" type="ORF">SAMN04487834_108410</name>
</gene>
<dbReference type="AlphaFoldDB" id="A0A1H6X804"/>
<sequence length="88" mass="10555">MFREMLRKKQQLSQEECIEILKKQLRGVLSLTLQRLKHVGFLYTFTSRYTRKHIRLMSFYKTFTTKDAIASISDSIRLVSKPIYIFSF</sequence>
<reference evidence="2" key="1">
    <citation type="submission" date="2016-10" db="EMBL/GenBank/DDBJ databases">
        <authorList>
            <person name="Varghese N."/>
        </authorList>
    </citation>
    <scope>NUCLEOTIDE SEQUENCE [LARGE SCALE GENOMIC DNA]</scope>
    <source>
        <strain evidence="2">DSM 20406</strain>
    </source>
</reference>
<accession>A0A1H6X804</accession>
<evidence type="ECO:0000313" key="1">
    <source>
        <dbReference type="EMBL" id="SEJ25279.1"/>
    </source>
</evidence>
<protein>
    <submittedName>
        <fullName evidence="1">Uncharacterized protein</fullName>
    </submittedName>
</protein>